<dbReference type="AlphaFoldDB" id="A0A9N7P343"/>
<dbReference type="Pfam" id="PF03108">
    <property type="entry name" value="DBD_Tnp_Mut"/>
    <property type="match status" value="1"/>
</dbReference>
<feature type="domain" description="Transposase MuDR plant" evidence="2">
    <location>
        <begin position="92"/>
        <end position="153"/>
    </location>
</feature>
<organism evidence="3 4">
    <name type="scientific">Striga hermonthica</name>
    <name type="common">Purple witchweed</name>
    <name type="synonym">Buchnera hermonthica</name>
    <dbReference type="NCBI Taxonomy" id="68872"/>
    <lineage>
        <taxon>Eukaryota</taxon>
        <taxon>Viridiplantae</taxon>
        <taxon>Streptophyta</taxon>
        <taxon>Embryophyta</taxon>
        <taxon>Tracheophyta</taxon>
        <taxon>Spermatophyta</taxon>
        <taxon>Magnoliopsida</taxon>
        <taxon>eudicotyledons</taxon>
        <taxon>Gunneridae</taxon>
        <taxon>Pentapetalae</taxon>
        <taxon>asterids</taxon>
        <taxon>lamiids</taxon>
        <taxon>Lamiales</taxon>
        <taxon>Orobanchaceae</taxon>
        <taxon>Buchnereae</taxon>
        <taxon>Striga</taxon>
    </lineage>
</organism>
<evidence type="ECO:0000313" key="4">
    <source>
        <dbReference type="Proteomes" id="UP001153555"/>
    </source>
</evidence>
<sequence>VNSSPLYRIKYLLEVPKMPRSIYMNCPKYPGRFAIANKRSFKYWKNDQEKVIVCCSDEGCDRKNVQSDDFSEGEDELLQDKSIYSWRSCIKGEGQIFSVADEFRKSVKSYAIANKRSFNYRKNDKQKVIVCCSDVDCEWRVYASLYKWDHQLAIRKCNLVHTCVLIFIPKIKQTLFYKHFIKHLANIDKKIKQIIRNMIRTRKYGKNPIDYVNMVRTRKINILINQKQSVNFKNTNPPQLKVHNLLIPKVENPVSLKQFMPISLLNVIYKLLTKVLTEQLKPILPDIVNLAQASFVPGRQISDNILVAQEVLHSLRRKTGRRGFMLIKVDLEKAYDFLSWDFIRDTLVLADFPLVFVNTIMK</sequence>
<dbReference type="InterPro" id="IPR000477">
    <property type="entry name" value="RT_dom"/>
</dbReference>
<dbReference type="Pfam" id="PF00078">
    <property type="entry name" value="RVT_1"/>
    <property type="match status" value="1"/>
</dbReference>
<evidence type="ECO:0000313" key="3">
    <source>
        <dbReference type="EMBL" id="CAA0841754.1"/>
    </source>
</evidence>
<dbReference type="Proteomes" id="UP001153555">
    <property type="component" value="Unassembled WGS sequence"/>
</dbReference>
<keyword evidence="4" id="KW-1185">Reference proteome</keyword>
<feature type="non-terminal residue" evidence="3">
    <location>
        <position position="1"/>
    </location>
</feature>
<gene>
    <name evidence="3" type="ORF">SHERM_07629</name>
</gene>
<dbReference type="InterPro" id="IPR004332">
    <property type="entry name" value="Transposase_MuDR"/>
</dbReference>
<dbReference type="EMBL" id="CACSLK010034598">
    <property type="protein sequence ID" value="CAA0841754.1"/>
    <property type="molecule type" value="Genomic_DNA"/>
</dbReference>
<protein>
    <recommendedName>
        <fullName evidence="5">Reverse transcriptase domain-containing protein</fullName>
    </recommendedName>
</protein>
<dbReference type="PANTHER" id="PTHR31635">
    <property type="entry name" value="REVERSE TRANSCRIPTASE DOMAIN-CONTAINING PROTEIN-RELATED"/>
    <property type="match status" value="1"/>
</dbReference>
<name>A0A9N7P343_STRHE</name>
<evidence type="ECO:0000259" key="2">
    <source>
        <dbReference type="Pfam" id="PF03108"/>
    </source>
</evidence>
<comment type="caution">
    <text evidence="3">The sequence shown here is derived from an EMBL/GenBank/DDBJ whole genome shotgun (WGS) entry which is preliminary data.</text>
</comment>
<evidence type="ECO:0000259" key="1">
    <source>
        <dbReference type="Pfam" id="PF00078"/>
    </source>
</evidence>
<feature type="domain" description="Reverse transcriptase" evidence="1">
    <location>
        <begin position="251"/>
        <end position="346"/>
    </location>
</feature>
<dbReference type="OrthoDB" id="913448at2759"/>
<proteinExistence type="predicted"/>
<reference evidence="3" key="1">
    <citation type="submission" date="2019-12" db="EMBL/GenBank/DDBJ databases">
        <authorList>
            <person name="Scholes J."/>
        </authorList>
    </citation>
    <scope>NUCLEOTIDE SEQUENCE</scope>
</reference>
<dbReference type="PANTHER" id="PTHR31635:SF196">
    <property type="entry name" value="REVERSE TRANSCRIPTASE DOMAIN-CONTAINING PROTEIN-RELATED"/>
    <property type="match status" value="1"/>
</dbReference>
<accession>A0A9N7P343</accession>
<feature type="non-terminal residue" evidence="3">
    <location>
        <position position="362"/>
    </location>
</feature>
<evidence type="ECO:0008006" key="5">
    <source>
        <dbReference type="Google" id="ProtNLM"/>
    </source>
</evidence>